<organism evidence="2 3">
    <name type="scientific">Methylovulum psychrotolerans</name>
    <dbReference type="NCBI Taxonomy" id="1704499"/>
    <lineage>
        <taxon>Bacteria</taxon>
        <taxon>Pseudomonadati</taxon>
        <taxon>Pseudomonadota</taxon>
        <taxon>Gammaproteobacteria</taxon>
        <taxon>Methylococcales</taxon>
        <taxon>Methylococcaceae</taxon>
        <taxon>Methylovulum</taxon>
    </lineage>
</organism>
<gene>
    <name evidence="2" type="ORF">AADEFJLK_04658</name>
</gene>
<name>A0A2S5CFI7_9GAMM</name>
<dbReference type="PANTHER" id="PTHR30595">
    <property type="entry name" value="GLPR-RELATED TRANSCRIPTIONAL REPRESSOR"/>
    <property type="match status" value="1"/>
</dbReference>
<evidence type="ECO:0000313" key="2">
    <source>
        <dbReference type="EMBL" id="POZ49573.1"/>
    </source>
</evidence>
<feature type="domain" description="Schlafen AlbA-2" evidence="1">
    <location>
        <begin position="15"/>
        <end position="121"/>
    </location>
</feature>
<dbReference type="RefSeq" id="WP_211299335.1">
    <property type="nucleotide sequence ID" value="NZ_PGFZ01000057.1"/>
</dbReference>
<accession>A0A2S5CFI7</accession>
<comment type="caution">
    <text evidence="2">The sequence shown here is derived from an EMBL/GenBank/DDBJ whole genome shotgun (WGS) entry which is preliminary data.</text>
</comment>
<dbReference type="InterPro" id="IPR007421">
    <property type="entry name" value="Schlafen_AlbA_2_dom"/>
</dbReference>
<dbReference type="Pfam" id="PF04326">
    <property type="entry name" value="SLFN_AlbA_2"/>
    <property type="match status" value="1"/>
</dbReference>
<dbReference type="AlphaFoldDB" id="A0A2S5CFI7"/>
<evidence type="ECO:0000313" key="3">
    <source>
        <dbReference type="Proteomes" id="UP000237423"/>
    </source>
</evidence>
<dbReference type="EMBL" id="PGFZ01000057">
    <property type="protein sequence ID" value="POZ49573.1"/>
    <property type="molecule type" value="Genomic_DNA"/>
</dbReference>
<dbReference type="Gene3D" id="3.30.950.30">
    <property type="entry name" value="Schlafen, AAA domain"/>
    <property type="match status" value="1"/>
</dbReference>
<dbReference type="InterPro" id="IPR038461">
    <property type="entry name" value="Schlafen_AlbA_2_dom_sf"/>
</dbReference>
<reference evidence="2 3" key="1">
    <citation type="submission" date="2017-11" db="EMBL/GenBank/DDBJ databases">
        <title>Draft Genome Sequence of Methylobacter psychrotolerans Sph1T, an Obligate Methanotroph from Low-Temperature Environments.</title>
        <authorList>
            <person name="Oshkin I.Y."/>
            <person name="Miroshnikov K."/>
            <person name="Belova S.E."/>
            <person name="Korzhenkov A."/>
            <person name="Toshchakov S.V."/>
            <person name="Dedysh S.N."/>
        </authorList>
    </citation>
    <scope>NUCLEOTIDE SEQUENCE [LARGE SCALE GENOMIC DNA]</scope>
    <source>
        <strain evidence="2 3">Sph1</strain>
    </source>
</reference>
<sequence>MDITNEISQIIGQAESSTLEYKTVLPPSKNIAQIICAFANTDGGYIVLGVSDNLEINGLSTDFHANAITHKALDLLSPQPQIHYQYVVHQGKKLYVIKVEKSTIPILLEGKVYKRIGSTTKLENPIEIQFNPYGYLRIKEINIQFETYKKNATSAKIKLIDHYQSILK</sequence>
<dbReference type="PANTHER" id="PTHR30595:SF6">
    <property type="entry name" value="SCHLAFEN ALBA-2 DOMAIN-CONTAINING PROTEIN"/>
    <property type="match status" value="1"/>
</dbReference>
<proteinExistence type="predicted"/>
<protein>
    <submittedName>
        <fullName evidence="2">Transcriptional regulator</fullName>
    </submittedName>
</protein>
<evidence type="ECO:0000259" key="1">
    <source>
        <dbReference type="Pfam" id="PF04326"/>
    </source>
</evidence>
<dbReference type="Proteomes" id="UP000237423">
    <property type="component" value="Unassembled WGS sequence"/>
</dbReference>